<comment type="caution">
    <text evidence="4">The sequence shown here is derived from an EMBL/GenBank/DDBJ whole genome shotgun (WGS) entry which is preliminary data.</text>
</comment>
<dbReference type="InterPro" id="IPR019800">
    <property type="entry name" value="Glyco_hydro_3_AS"/>
</dbReference>
<dbReference type="Gene3D" id="3.40.50.1700">
    <property type="entry name" value="Glycoside hydrolase family 3 C-terminal domain"/>
    <property type="match status" value="1"/>
</dbReference>
<dbReference type="Pfam" id="PF01915">
    <property type="entry name" value="Glyco_hydro_3_C"/>
    <property type="match status" value="1"/>
</dbReference>
<sequence length="759" mass="84024">MSVTDNKVKSLLAKMSIEEKVAQLQSVPLDMLLDGRELSEEKVEKFLRHGIGEIMRIGGCGVGLSPREAARIANKVQRFLVEKTRLGIPAIIHEECLAGLLASTATVFPQAIALASTWNPELVSRVALAIRQQVLRIGSRQCLSPVLDLCRDPRWGRCEETYGEDPYLAAAIGLAYVTGLQGENLRNGIVATTKHFAGHGFPEGGRNIAQVHLGLREFMEQHLHTFEVAIRVGKALSVMPAYHEIDGVPCHANKWLLTDVLRSQWGFEGIVVSDYFAVQQLHTIHRVAKSCVEAFKTALEAGVDVVFPGMECFDEIVQAVKEGVISESLLDRAVERVLKLKEALGLFENPYVDEAQVPEVLDNEVHRRLALEVAREAIVLLKNDGVLPLPKNLRTVAVIGPNANEPRNMLGDYHYDAHLAKSTTSVKVVTVLEGVKSKVSNETRVLYAKGCDISSQDRSGFEEALRVAREADVVIAVMGEKSGLDPTWFGLKKEVAQYTTGEGVDRASLSLPGVQEELIKELHKVGKPIVLVLINGRPLAIADILPYVNAVIEAWLPGEEGGTAIADVIFGDVNPSGRLPVSVPKTVGQVPVYYSRKPSSFRDYIDVDSKPLFPFGFGLSYTEFRYRDLVVRTPEVKPFSFVEVEVTVENVGKLAGKEVVQVYVSKEYSEVARPVKELKAFKKVYLEPGQAKKVLFRIPTEALAFYDRGMNFVIEPGDYRIMIGKSSEDIVLEGRFRIVGEKQIVYYKKHYLAEAEELQ</sequence>
<dbReference type="SUPFAM" id="SSF51445">
    <property type="entry name" value="(Trans)glycosidases"/>
    <property type="match status" value="1"/>
</dbReference>
<dbReference type="InterPro" id="IPR013783">
    <property type="entry name" value="Ig-like_fold"/>
</dbReference>
<dbReference type="InterPro" id="IPR051915">
    <property type="entry name" value="Cellulose_Degrad_GH3"/>
</dbReference>
<evidence type="ECO:0000256" key="2">
    <source>
        <dbReference type="ARBA" id="ARBA00022801"/>
    </source>
</evidence>
<dbReference type="EMBL" id="DRYQ01000116">
    <property type="protein sequence ID" value="HHQ51233.1"/>
    <property type="molecule type" value="Genomic_DNA"/>
</dbReference>
<dbReference type="Gene3D" id="3.20.20.300">
    <property type="entry name" value="Glycoside hydrolase, family 3, N-terminal domain"/>
    <property type="match status" value="1"/>
</dbReference>
<dbReference type="PRINTS" id="PR00133">
    <property type="entry name" value="GLHYDRLASE3"/>
</dbReference>
<dbReference type="Pfam" id="PF00933">
    <property type="entry name" value="Glyco_hydro_3"/>
    <property type="match status" value="1"/>
</dbReference>
<accession>A0A7J3ZAK9</accession>
<dbReference type="GO" id="GO:0008422">
    <property type="term" value="F:beta-glucosidase activity"/>
    <property type="evidence" value="ECO:0007669"/>
    <property type="project" value="TreeGrafter"/>
</dbReference>
<gene>
    <name evidence="4" type="ORF">ENM66_07800</name>
</gene>
<dbReference type="InterPro" id="IPR026891">
    <property type="entry name" value="Fn3-like"/>
</dbReference>
<name>A0A7J3ZAK9_9CREN</name>
<dbReference type="PANTHER" id="PTHR30620">
    <property type="entry name" value="PERIPLASMIC BETA-GLUCOSIDASE-RELATED"/>
    <property type="match status" value="1"/>
</dbReference>
<evidence type="ECO:0000259" key="3">
    <source>
        <dbReference type="SMART" id="SM01217"/>
    </source>
</evidence>
<dbReference type="SMART" id="SM01217">
    <property type="entry name" value="Fn3_like"/>
    <property type="match status" value="1"/>
</dbReference>
<dbReference type="PANTHER" id="PTHR30620:SF123">
    <property type="entry name" value="BETA-XYLOSIDASE"/>
    <property type="match status" value="1"/>
</dbReference>
<proteinExistence type="inferred from homology"/>
<reference evidence="4" key="1">
    <citation type="journal article" date="2020" name="mSystems">
        <title>Genome- and Community-Level Interaction Insights into Carbon Utilization and Element Cycling Functions of Hydrothermarchaeota in Hydrothermal Sediment.</title>
        <authorList>
            <person name="Zhou Z."/>
            <person name="Liu Y."/>
            <person name="Xu W."/>
            <person name="Pan J."/>
            <person name="Luo Z.H."/>
            <person name="Li M."/>
        </authorList>
    </citation>
    <scope>NUCLEOTIDE SEQUENCE [LARGE SCALE GENOMIC DNA]</scope>
    <source>
        <strain evidence="4">SpSt-1105</strain>
    </source>
</reference>
<dbReference type="AlphaFoldDB" id="A0A7J3ZAK9"/>
<dbReference type="Gene3D" id="2.60.40.10">
    <property type="entry name" value="Immunoglobulins"/>
    <property type="match status" value="1"/>
</dbReference>
<dbReference type="Pfam" id="PF14310">
    <property type="entry name" value="Fn3-like"/>
    <property type="match status" value="1"/>
</dbReference>
<dbReference type="GO" id="GO:0009251">
    <property type="term" value="P:glucan catabolic process"/>
    <property type="evidence" value="ECO:0007669"/>
    <property type="project" value="TreeGrafter"/>
</dbReference>
<dbReference type="FunFam" id="2.60.40.10:FF:000495">
    <property type="entry name" value="Periplasmic beta-glucosidase"/>
    <property type="match status" value="1"/>
</dbReference>
<dbReference type="InterPro" id="IPR001764">
    <property type="entry name" value="Glyco_hydro_3_N"/>
</dbReference>
<protein>
    <submittedName>
        <fullName evidence="4">Beta-glucosidase</fullName>
    </submittedName>
</protein>
<evidence type="ECO:0000256" key="1">
    <source>
        <dbReference type="ARBA" id="ARBA00005336"/>
    </source>
</evidence>
<comment type="similarity">
    <text evidence="1">Belongs to the glycosyl hydrolase 3 family.</text>
</comment>
<dbReference type="InterPro" id="IPR036881">
    <property type="entry name" value="Glyco_hydro_3_C_sf"/>
</dbReference>
<organism evidence="4">
    <name type="scientific">Ignisphaera aggregans</name>
    <dbReference type="NCBI Taxonomy" id="334771"/>
    <lineage>
        <taxon>Archaea</taxon>
        <taxon>Thermoproteota</taxon>
        <taxon>Thermoprotei</taxon>
        <taxon>Desulfurococcales</taxon>
        <taxon>Desulfurococcaceae</taxon>
        <taxon>Ignisphaera</taxon>
    </lineage>
</organism>
<feature type="domain" description="Fibronectin type III-like" evidence="3">
    <location>
        <begin position="658"/>
        <end position="727"/>
    </location>
</feature>
<dbReference type="PROSITE" id="PS00775">
    <property type="entry name" value="GLYCOSYL_HYDROL_F3"/>
    <property type="match status" value="1"/>
</dbReference>
<evidence type="ECO:0000313" key="4">
    <source>
        <dbReference type="EMBL" id="HHQ51233.1"/>
    </source>
</evidence>
<keyword evidence="2" id="KW-0378">Hydrolase</keyword>
<dbReference type="InterPro" id="IPR036962">
    <property type="entry name" value="Glyco_hydro_3_N_sf"/>
</dbReference>
<dbReference type="InterPro" id="IPR002772">
    <property type="entry name" value="Glyco_hydro_3_C"/>
</dbReference>
<dbReference type="SUPFAM" id="SSF52279">
    <property type="entry name" value="Beta-D-glucan exohydrolase, C-terminal domain"/>
    <property type="match status" value="1"/>
</dbReference>
<dbReference type="FunFam" id="3.40.50.1700:FF:000016">
    <property type="entry name" value="Periplasmic beta-glucosidase, xylosidase/arabinosidase"/>
    <property type="match status" value="1"/>
</dbReference>
<dbReference type="InterPro" id="IPR017853">
    <property type="entry name" value="GH"/>
</dbReference>